<keyword evidence="2" id="KW-1185">Reference proteome</keyword>
<protein>
    <submittedName>
        <fullName evidence="1">Uncharacterized protein</fullName>
    </submittedName>
</protein>
<evidence type="ECO:0000313" key="1">
    <source>
        <dbReference type="EMBL" id="MCL7041865.1"/>
    </source>
</evidence>
<proteinExistence type="predicted"/>
<reference evidence="1" key="1">
    <citation type="submission" date="2022-03" db="EMBL/GenBank/DDBJ databases">
        <title>A functionally conserved STORR gene fusion in Papaver species that diverged 16.8 million years ago.</title>
        <authorList>
            <person name="Catania T."/>
        </authorList>
    </citation>
    <scope>NUCLEOTIDE SEQUENCE</scope>
    <source>
        <strain evidence="1">S-191538</strain>
    </source>
</reference>
<name>A0AA42AVS8_PAPNU</name>
<accession>A0AA42AVS8</accession>
<comment type="caution">
    <text evidence="1">The sequence shown here is derived from an EMBL/GenBank/DDBJ whole genome shotgun (WGS) entry which is preliminary data.</text>
</comment>
<dbReference type="AlphaFoldDB" id="A0AA42AVS8"/>
<gene>
    <name evidence="1" type="ORF">MKW94_003775</name>
</gene>
<organism evidence="1 2">
    <name type="scientific">Papaver nudicaule</name>
    <name type="common">Iceland poppy</name>
    <dbReference type="NCBI Taxonomy" id="74823"/>
    <lineage>
        <taxon>Eukaryota</taxon>
        <taxon>Viridiplantae</taxon>
        <taxon>Streptophyta</taxon>
        <taxon>Embryophyta</taxon>
        <taxon>Tracheophyta</taxon>
        <taxon>Spermatophyta</taxon>
        <taxon>Magnoliopsida</taxon>
        <taxon>Ranunculales</taxon>
        <taxon>Papaveraceae</taxon>
        <taxon>Papaveroideae</taxon>
        <taxon>Papaver</taxon>
    </lineage>
</organism>
<sequence length="73" mass="8133">MERKVLLRVLTLLLGFSYVLSLVAAAPLSRSLKLVGEASSSTNQELVMQFNFISNSSSHHSISQCFSHLRVPW</sequence>
<dbReference type="Proteomes" id="UP001177140">
    <property type="component" value="Unassembled WGS sequence"/>
</dbReference>
<dbReference type="EMBL" id="JAJJMA010228523">
    <property type="protein sequence ID" value="MCL7041865.1"/>
    <property type="molecule type" value="Genomic_DNA"/>
</dbReference>
<evidence type="ECO:0000313" key="2">
    <source>
        <dbReference type="Proteomes" id="UP001177140"/>
    </source>
</evidence>